<gene>
    <name evidence="2" type="primary">NEU3</name>
</gene>
<protein>
    <submittedName>
        <fullName evidence="2">Neuraminidase 3</fullName>
    </submittedName>
</protein>
<proteinExistence type="predicted"/>
<feature type="region of interest" description="Disordered" evidence="1">
    <location>
        <begin position="1"/>
        <end position="50"/>
    </location>
</feature>
<organism evidence="2 3">
    <name type="scientific">Aotus nancymaae</name>
    <name type="common">Ma's night monkey</name>
    <dbReference type="NCBI Taxonomy" id="37293"/>
    <lineage>
        <taxon>Eukaryota</taxon>
        <taxon>Metazoa</taxon>
        <taxon>Chordata</taxon>
        <taxon>Craniata</taxon>
        <taxon>Vertebrata</taxon>
        <taxon>Euteleostomi</taxon>
        <taxon>Mammalia</taxon>
        <taxon>Eutheria</taxon>
        <taxon>Euarchontoglires</taxon>
        <taxon>Primates</taxon>
        <taxon>Haplorrhini</taxon>
        <taxon>Platyrrhini</taxon>
        <taxon>Aotidae</taxon>
        <taxon>Aotus</taxon>
    </lineage>
</organism>
<evidence type="ECO:0000313" key="3">
    <source>
        <dbReference type="Proteomes" id="UP000233020"/>
    </source>
</evidence>
<dbReference type="Proteomes" id="UP000233020">
    <property type="component" value="Unplaced"/>
</dbReference>
<dbReference type="Ensembl" id="ENSANAT00000044498.1">
    <property type="protein sequence ID" value="ENSANAP00000026558.1"/>
    <property type="gene ID" value="ENSANAG00000031004.1"/>
</dbReference>
<dbReference type="GeneTree" id="ENSGT00950000182944"/>
<name>A0A2K5E0A0_AOTNA</name>
<dbReference type="AlphaFoldDB" id="A0A2K5E0A0"/>
<evidence type="ECO:0000313" key="2">
    <source>
        <dbReference type="Ensembl" id="ENSANAP00000026558.1"/>
    </source>
</evidence>
<reference evidence="2" key="2">
    <citation type="submission" date="2025-09" db="UniProtKB">
        <authorList>
            <consortium name="Ensembl"/>
        </authorList>
    </citation>
    <scope>IDENTIFICATION</scope>
</reference>
<sequence>MRPGDLPPSPMEESPAPNSAQTETEEPGSRAVGALEATDGSHTTGASDHEPLSYMGAEEWLCVPVLHLCAGPCHRASTDCVRQECCPSLLHLQSGCWMFME</sequence>
<keyword evidence="3" id="KW-1185">Reference proteome</keyword>
<evidence type="ECO:0000256" key="1">
    <source>
        <dbReference type="SAM" id="MobiDB-lite"/>
    </source>
</evidence>
<feature type="compositionally biased region" description="Pro residues" evidence="1">
    <location>
        <begin position="1"/>
        <end position="10"/>
    </location>
</feature>
<accession>A0A2K5E0A0</accession>
<reference evidence="2" key="1">
    <citation type="submission" date="2025-08" db="UniProtKB">
        <authorList>
            <consortium name="Ensembl"/>
        </authorList>
    </citation>
    <scope>IDENTIFICATION</scope>
</reference>